<dbReference type="Pfam" id="PF02776">
    <property type="entry name" value="TPP_enzyme_N"/>
    <property type="match status" value="1"/>
</dbReference>
<dbReference type="InterPro" id="IPR012000">
    <property type="entry name" value="Thiamin_PyroP_enz_cen_dom"/>
</dbReference>
<protein>
    <submittedName>
        <fullName evidence="7">Thiamine pyrophosphate-binding protein</fullName>
    </submittedName>
</protein>
<dbReference type="Pfam" id="PF02775">
    <property type="entry name" value="TPP_enzyme_C"/>
    <property type="match status" value="1"/>
</dbReference>
<feature type="domain" description="Thiamine pyrophosphate enzyme central" evidence="4">
    <location>
        <begin position="191"/>
        <end position="328"/>
    </location>
</feature>
<evidence type="ECO:0000259" key="6">
    <source>
        <dbReference type="Pfam" id="PF02776"/>
    </source>
</evidence>
<dbReference type="GO" id="GO:0009097">
    <property type="term" value="P:isoleucine biosynthetic process"/>
    <property type="evidence" value="ECO:0007669"/>
    <property type="project" value="TreeGrafter"/>
</dbReference>
<dbReference type="NCBIfam" id="NF006052">
    <property type="entry name" value="PRK08199.1"/>
    <property type="match status" value="1"/>
</dbReference>
<dbReference type="AlphaFoldDB" id="A0A842IGK1"/>
<reference evidence="7 8" key="1">
    <citation type="journal article" date="2017" name="Int. J. Syst. Evol. Microbiol.">
        <title>Gemmobacter straminiformis sp. nov., isolated from an artificial fountain.</title>
        <authorList>
            <person name="Kang J.Y."/>
            <person name="Kim M.J."/>
            <person name="Chun J."/>
            <person name="Son K.P."/>
            <person name="Jahng K.Y."/>
        </authorList>
    </citation>
    <scope>NUCLEOTIDE SEQUENCE [LARGE SCALE GENOMIC DNA]</scope>
    <source>
        <strain evidence="7 8">CAM-8</strain>
    </source>
</reference>
<dbReference type="PANTHER" id="PTHR18968:SF120">
    <property type="entry name" value="ACETOLACTATE SYNTHASE LARGE SUBUNIT"/>
    <property type="match status" value="1"/>
</dbReference>
<dbReference type="FunFam" id="3.40.50.970:FF:000007">
    <property type="entry name" value="Acetolactate synthase"/>
    <property type="match status" value="1"/>
</dbReference>
<dbReference type="CDD" id="cd00568">
    <property type="entry name" value="TPP_enzymes"/>
    <property type="match status" value="1"/>
</dbReference>
<dbReference type="Proteomes" id="UP000555411">
    <property type="component" value="Unassembled WGS sequence"/>
</dbReference>
<dbReference type="SUPFAM" id="SSF52518">
    <property type="entry name" value="Thiamin diphosphate-binding fold (THDP-binding)"/>
    <property type="match status" value="2"/>
</dbReference>
<gene>
    <name evidence="7" type="ORF">H7F16_18865</name>
</gene>
<dbReference type="GO" id="GO:0000287">
    <property type="term" value="F:magnesium ion binding"/>
    <property type="evidence" value="ECO:0007669"/>
    <property type="project" value="InterPro"/>
</dbReference>
<evidence type="ECO:0000313" key="7">
    <source>
        <dbReference type="EMBL" id="MBC2837588.1"/>
    </source>
</evidence>
<evidence type="ECO:0000256" key="2">
    <source>
        <dbReference type="ARBA" id="ARBA00023052"/>
    </source>
</evidence>
<dbReference type="InterPro" id="IPR012001">
    <property type="entry name" value="Thiamin_PyroP_enz_TPP-bd_dom"/>
</dbReference>
<dbReference type="Pfam" id="PF00205">
    <property type="entry name" value="TPP_enzyme_M"/>
    <property type="match status" value="1"/>
</dbReference>
<accession>A0A842IGK1</accession>
<dbReference type="SUPFAM" id="SSF52467">
    <property type="entry name" value="DHS-like NAD/FAD-binding domain"/>
    <property type="match status" value="1"/>
</dbReference>
<feature type="domain" description="Thiamine pyrophosphate enzyme TPP-binding" evidence="5">
    <location>
        <begin position="381"/>
        <end position="526"/>
    </location>
</feature>
<comment type="similarity">
    <text evidence="1 3">Belongs to the TPP enzyme family.</text>
</comment>
<dbReference type="InterPro" id="IPR045229">
    <property type="entry name" value="TPP_enz"/>
</dbReference>
<dbReference type="GO" id="GO:0003984">
    <property type="term" value="F:acetolactate synthase activity"/>
    <property type="evidence" value="ECO:0007669"/>
    <property type="project" value="TreeGrafter"/>
</dbReference>
<evidence type="ECO:0000259" key="5">
    <source>
        <dbReference type="Pfam" id="PF02775"/>
    </source>
</evidence>
<dbReference type="InterPro" id="IPR029035">
    <property type="entry name" value="DHS-like_NAD/FAD-binding_dom"/>
</dbReference>
<dbReference type="Gene3D" id="3.40.50.970">
    <property type="match status" value="2"/>
</dbReference>
<evidence type="ECO:0000256" key="3">
    <source>
        <dbReference type="RuleBase" id="RU362132"/>
    </source>
</evidence>
<keyword evidence="8" id="KW-1185">Reference proteome</keyword>
<evidence type="ECO:0000313" key="8">
    <source>
        <dbReference type="Proteomes" id="UP000555411"/>
    </source>
</evidence>
<comment type="caution">
    <text evidence="7">The sequence shown here is derived from an EMBL/GenBank/DDBJ whole genome shotgun (WGS) entry which is preliminary data.</text>
</comment>
<dbReference type="PANTHER" id="PTHR18968">
    <property type="entry name" value="THIAMINE PYROPHOSPHATE ENZYMES"/>
    <property type="match status" value="1"/>
</dbReference>
<keyword evidence="2 3" id="KW-0786">Thiamine pyrophosphate</keyword>
<name>A0A842IGK1_9RHOB</name>
<dbReference type="InterPro" id="IPR011766">
    <property type="entry name" value="TPP_enzyme_TPP-bd"/>
</dbReference>
<sequence length="554" mass="58913">MKNGGQLLVECLVALGARKAFGVPGESYLAVLDALHDTRGKLDFVLCRNEGGAAFMAAAWGKLTGAPGLCLVTRGPGVTNASIGIHTAMQDSAPMLVFVGQVGTDMKGREAFQEIDYRAVFGSMAKWAVEIDRIERLPEIIGRAWVTATTGRPGPVVIALPEDMLTSLTDAAPLQGPARIAEAAPDPVALADAMAMLAAAKRPLLLMGGCNWTEAGQTALQAFAEASDIPVVAAFRYQDQFDNFSPVYAGEAGVGMPPNVRALMRDADTILAVNVRFGEMTTDAYTLLDVPLPKQRLIHVHASDREIGKIYQPALGLHAGPNAFAAALQPVKGDWADWRAKARAAWEAGFDLPPQPSPVDMGLATAHLREVLPADAILTNGAGNFTVWPNKFYKFGAKARLLAPQSGAMGYGVPAAIAAKVAFPDRTVVCFAGDGDFQMNCQELGTAMQAGAQPIILILNNGTYGTIRAHQERNYPARVSGTTLENPDFSALARSYGFHAERVDRTEDFPAAFARARASRTGAVLDLNISAEALTPRQTLTQMREAALAAKDKT</sequence>
<evidence type="ECO:0000259" key="4">
    <source>
        <dbReference type="Pfam" id="PF00205"/>
    </source>
</evidence>
<proteinExistence type="inferred from homology"/>
<dbReference type="GO" id="GO:0050660">
    <property type="term" value="F:flavin adenine dinucleotide binding"/>
    <property type="evidence" value="ECO:0007669"/>
    <property type="project" value="TreeGrafter"/>
</dbReference>
<feature type="domain" description="Thiamine pyrophosphate enzyme N-terminal TPP-binding" evidence="6">
    <location>
        <begin position="3"/>
        <end position="117"/>
    </location>
</feature>
<dbReference type="EMBL" id="JACLQD010000008">
    <property type="protein sequence ID" value="MBC2837588.1"/>
    <property type="molecule type" value="Genomic_DNA"/>
</dbReference>
<organism evidence="7 8">
    <name type="scientific">Paragemmobacter straminiformis</name>
    <dbReference type="NCBI Taxonomy" id="2045119"/>
    <lineage>
        <taxon>Bacteria</taxon>
        <taxon>Pseudomonadati</taxon>
        <taxon>Pseudomonadota</taxon>
        <taxon>Alphaproteobacteria</taxon>
        <taxon>Rhodobacterales</taxon>
        <taxon>Paracoccaceae</taxon>
        <taxon>Paragemmobacter</taxon>
    </lineage>
</organism>
<dbReference type="RefSeq" id="WP_185799205.1">
    <property type="nucleotide sequence ID" value="NZ_JACLQD010000008.1"/>
</dbReference>
<dbReference type="GO" id="GO:0030976">
    <property type="term" value="F:thiamine pyrophosphate binding"/>
    <property type="evidence" value="ECO:0007669"/>
    <property type="project" value="InterPro"/>
</dbReference>
<dbReference type="InterPro" id="IPR029061">
    <property type="entry name" value="THDP-binding"/>
</dbReference>
<evidence type="ECO:0000256" key="1">
    <source>
        <dbReference type="ARBA" id="ARBA00007812"/>
    </source>
</evidence>
<dbReference type="GO" id="GO:0005948">
    <property type="term" value="C:acetolactate synthase complex"/>
    <property type="evidence" value="ECO:0007669"/>
    <property type="project" value="TreeGrafter"/>
</dbReference>
<dbReference type="CDD" id="cd07035">
    <property type="entry name" value="TPP_PYR_POX_like"/>
    <property type="match status" value="1"/>
</dbReference>
<dbReference type="Gene3D" id="3.40.50.1220">
    <property type="entry name" value="TPP-binding domain"/>
    <property type="match status" value="1"/>
</dbReference>
<dbReference type="GO" id="GO:0009099">
    <property type="term" value="P:L-valine biosynthetic process"/>
    <property type="evidence" value="ECO:0007669"/>
    <property type="project" value="TreeGrafter"/>
</dbReference>